<dbReference type="GO" id="GO:0005634">
    <property type="term" value="C:nucleus"/>
    <property type="evidence" value="ECO:0007669"/>
    <property type="project" value="UniProtKB-SubCell"/>
</dbReference>
<organism evidence="12 13">
    <name type="scientific">Ambrosia artemisiifolia</name>
    <name type="common">Common ragweed</name>
    <dbReference type="NCBI Taxonomy" id="4212"/>
    <lineage>
        <taxon>Eukaryota</taxon>
        <taxon>Viridiplantae</taxon>
        <taxon>Streptophyta</taxon>
        <taxon>Embryophyta</taxon>
        <taxon>Tracheophyta</taxon>
        <taxon>Spermatophyta</taxon>
        <taxon>Magnoliopsida</taxon>
        <taxon>eudicotyledons</taxon>
        <taxon>Gunneridae</taxon>
        <taxon>Pentapetalae</taxon>
        <taxon>asterids</taxon>
        <taxon>campanulids</taxon>
        <taxon>Asterales</taxon>
        <taxon>Asteraceae</taxon>
        <taxon>Asteroideae</taxon>
        <taxon>Heliantheae alliance</taxon>
        <taxon>Heliantheae</taxon>
        <taxon>Ambrosia</taxon>
    </lineage>
</organism>
<keyword evidence="1 9" id="KW-0479">Metal-binding</keyword>
<comment type="caution">
    <text evidence="12">The sequence shown here is derived from an EMBL/GenBank/DDBJ whole genome shotgun (WGS) entry which is preliminary data.</text>
</comment>
<feature type="compositionally biased region" description="Basic residues" evidence="10">
    <location>
        <begin position="97"/>
        <end position="107"/>
    </location>
</feature>
<keyword evidence="5 8" id="KW-0238">DNA-binding</keyword>
<name>A0AAD5GVE2_AMBAR</name>
<dbReference type="PANTHER" id="PTHR31992:SF191">
    <property type="entry name" value="DOF ZINC FINGER PROTEIN"/>
    <property type="match status" value="1"/>
</dbReference>
<feature type="domain" description="Dof-type" evidence="11">
    <location>
        <begin position="47"/>
        <end position="101"/>
    </location>
</feature>
<comment type="function">
    <text evidence="9">Transcription factor that binds specifically to a 5'-AA[AG]G-3' consensus core sequence.</text>
</comment>
<keyword evidence="3 9" id="KW-0862">Zinc</keyword>
<keyword evidence="2 8" id="KW-0863">Zinc-finger</keyword>
<evidence type="ECO:0000256" key="10">
    <source>
        <dbReference type="SAM" id="MobiDB-lite"/>
    </source>
</evidence>
<keyword evidence="6 9" id="KW-0804">Transcription</keyword>
<keyword evidence="4 9" id="KW-0805">Transcription regulation</keyword>
<accession>A0AAD5GVE2</accession>
<evidence type="ECO:0000313" key="13">
    <source>
        <dbReference type="Proteomes" id="UP001206925"/>
    </source>
</evidence>
<dbReference type="InterPro" id="IPR003851">
    <property type="entry name" value="Znf_Dof"/>
</dbReference>
<evidence type="ECO:0000256" key="7">
    <source>
        <dbReference type="ARBA" id="ARBA00023242"/>
    </source>
</evidence>
<evidence type="ECO:0000256" key="4">
    <source>
        <dbReference type="ARBA" id="ARBA00023015"/>
    </source>
</evidence>
<keyword evidence="7 8" id="KW-0539">Nucleus</keyword>
<protein>
    <recommendedName>
        <fullName evidence="9">Dof zinc finger protein</fullName>
    </recommendedName>
</protein>
<dbReference type="GO" id="GO:0003700">
    <property type="term" value="F:DNA-binding transcription factor activity"/>
    <property type="evidence" value="ECO:0007669"/>
    <property type="project" value="UniProtKB-UniRule"/>
</dbReference>
<dbReference type="Proteomes" id="UP001206925">
    <property type="component" value="Unassembled WGS sequence"/>
</dbReference>
<dbReference type="EMBL" id="JAMZMK010003049">
    <property type="protein sequence ID" value="KAI7754569.1"/>
    <property type="molecule type" value="Genomic_DNA"/>
</dbReference>
<evidence type="ECO:0000256" key="1">
    <source>
        <dbReference type="ARBA" id="ARBA00022723"/>
    </source>
</evidence>
<feature type="non-terminal residue" evidence="12">
    <location>
        <position position="1"/>
    </location>
</feature>
<comment type="subcellular location">
    <subcellularLocation>
        <location evidence="8 9">Nucleus</location>
    </subcellularLocation>
</comment>
<evidence type="ECO:0000256" key="3">
    <source>
        <dbReference type="ARBA" id="ARBA00022833"/>
    </source>
</evidence>
<dbReference type="GO" id="GO:0008270">
    <property type="term" value="F:zinc ion binding"/>
    <property type="evidence" value="ECO:0007669"/>
    <property type="project" value="UniProtKB-KW"/>
</dbReference>
<dbReference type="PANTHER" id="PTHR31992">
    <property type="entry name" value="DOF ZINC FINGER PROTEIN DOF1.4-RELATED"/>
    <property type="match status" value="1"/>
</dbReference>
<sequence>MVFSSVPPYLDHHNWHHQLTQLNHQGVGGVAASQGQNPNLQSPVPPPPTGGGRTGDGEGSIRPRSMVELARHFCKACRRYWTRGGVLKNVPAGGGCRRNKRSSKSRNSKSPSQSGPKSLSVSPPRTSSDNMTSTQIPHPPSLHLPFMSSLSQYGSHVGGNLSSTIAGFHLPSEIRNFQIGNGSNFNNILSIGGGENWRLPFLPGFEVPNNANPFNFHTEGVEAQSSLMVGGETSLNNNSGIENPRMDPDPPIPNYGLEIHAWTEFPFEELQENL</sequence>
<feature type="region of interest" description="Disordered" evidence="10">
    <location>
        <begin position="88"/>
        <end position="143"/>
    </location>
</feature>
<dbReference type="AlphaFoldDB" id="A0AAD5GVE2"/>
<evidence type="ECO:0000256" key="9">
    <source>
        <dbReference type="RuleBase" id="RU369094"/>
    </source>
</evidence>
<dbReference type="Pfam" id="PF02701">
    <property type="entry name" value="Zn_ribbon_Dof"/>
    <property type="match status" value="1"/>
</dbReference>
<keyword evidence="13" id="KW-1185">Reference proteome</keyword>
<evidence type="ECO:0000313" key="12">
    <source>
        <dbReference type="EMBL" id="KAI7754569.1"/>
    </source>
</evidence>
<dbReference type="PROSITE" id="PS50884">
    <property type="entry name" value="ZF_DOF_2"/>
    <property type="match status" value="1"/>
</dbReference>
<dbReference type="InterPro" id="IPR045174">
    <property type="entry name" value="Dof"/>
</dbReference>
<evidence type="ECO:0000256" key="6">
    <source>
        <dbReference type="ARBA" id="ARBA00023163"/>
    </source>
</evidence>
<evidence type="ECO:0000259" key="11">
    <source>
        <dbReference type="PROSITE" id="PS50884"/>
    </source>
</evidence>
<feature type="region of interest" description="Disordered" evidence="10">
    <location>
        <begin position="26"/>
        <end position="61"/>
    </location>
</feature>
<feature type="compositionally biased region" description="Polar residues" evidence="10">
    <location>
        <begin position="111"/>
        <end position="136"/>
    </location>
</feature>
<evidence type="ECO:0000256" key="2">
    <source>
        <dbReference type="ARBA" id="ARBA00022771"/>
    </source>
</evidence>
<evidence type="ECO:0000256" key="8">
    <source>
        <dbReference type="PROSITE-ProRule" id="PRU00071"/>
    </source>
</evidence>
<reference evidence="12" key="1">
    <citation type="submission" date="2022-06" db="EMBL/GenBank/DDBJ databases">
        <title>Uncovering the hologenomic basis of an extraordinary plant invasion.</title>
        <authorList>
            <person name="Bieker V.C."/>
            <person name="Martin M.D."/>
            <person name="Gilbert T."/>
            <person name="Hodgins K."/>
            <person name="Battlay P."/>
            <person name="Petersen B."/>
            <person name="Wilson J."/>
        </authorList>
    </citation>
    <scope>NUCLEOTIDE SEQUENCE</scope>
    <source>
        <strain evidence="12">AA19_3_7</strain>
        <tissue evidence="12">Leaf</tissue>
    </source>
</reference>
<evidence type="ECO:0000256" key="5">
    <source>
        <dbReference type="ARBA" id="ARBA00023125"/>
    </source>
</evidence>
<gene>
    <name evidence="12" type="ORF">M8C21_013463</name>
</gene>
<dbReference type="GO" id="GO:0003677">
    <property type="term" value="F:DNA binding"/>
    <property type="evidence" value="ECO:0007669"/>
    <property type="project" value="UniProtKB-UniRule"/>
</dbReference>
<proteinExistence type="predicted"/>